<evidence type="ECO:0000313" key="1">
    <source>
        <dbReference type="EMBL" id="GAA4809633.1"/>
    </source>
</evidence>
<evidence type="ECO:0000313" key="2">
    <source>
        <dbReference type="Proteomes" id="UP001500839"/>
    </source>
</evidence>
<keyword evidence="2" id="KW-1185">Reference proteome</keyword>
<accession>A0ABP9CFF2</accession>
<gene>
    <name evidence="1" type="ORF">GCM10023353_12110</name>
</gene>
<dbReference type="Proteomes" id="UP001500839">
    <property type="component" value="Unassembled WGS sequence"/>
</dbReference>
<comment type="caution">
    <text evidence="1">The sequence shown here is derived from an EMBL/GenBank/DDBJ whole genome shotgun (WGS) entry which is preliminary data.</text>
</comment>
<protein>
    <submittedName>
        <fullName evidence="1">Uncharacterized protein</fullName>
    </submittedName>
</protein>
<name>A0ABP9CFF2_9ACTN</name>
<proteinExistence type="predicted"/>
<organism evidence="1 2">
    <name type="scientific">Tomitella cavernea</name>
    <dbReference type="NCBI Taxonomy" id="1387982"/>
    <lineage>
        <taxon>Bacteria</taxon>
        <taxon>Bacillati</taxon>
        <taxon>Actinomycetota</taxon>
        <taxon>Actinomycetes</taxon>
        <taxon>Mycobacteriales</taxon>
        <taxon>Tomitella</taxon>
    </lineage>
</organism>
<reference evidence="2" key="1">
    <citation type="journal article" date="2019" name="Int. J. Syst. Evol. Microbiol.">
        <title>The Global Catalogue of Microorganisms (GCM) 10K type strain sequencing project: providing services to taxonomists for standard genome sequencing and annotation.</title>
        <authorList>
            <consortium name="The Broad Institute Genomics Platform"/>
            <consortium name="The Broad Institute Genome Sequencing Center for Infectious Disease"/>
            <person name="Wu L."/>
            <person name="Ma J."/>
        </authorList>
    </citation>
    <scope>NUCLEOTIDE SEQUENCE [LARGE SCALE GENOMIC DNA]</scope>
    <source>
        <strain evidence="2">JCM 18542</strain>
    </source>
</reference>
<dbReference type="EMBL" id="BAABKQ010000001">
    <property type="protein sequence ID" value="GAA4809633.1"/>
    <property type="molecule type" value="Genomic_DNA"/>
</dbReference>
<dbReference type="RefSeq" id="WP_182359571.1">
    <property type="nucleotide sequence ID" value="NZ_BAABKQ010000001.1"/>
</dbReference>
<sequence>MVAAFHRGDITLRKLRVLVKYLPQESPVYWRRTDDRPYDLKTDLAWQTLWVLLGLLVTTRKAYGDKSAEMPSDDMPRFPWSELVRANQSKLGHVPPELAEQAQAWLDSL</sequence>